<feature type="compositionally biased region" description="Basic and acidic residues" evidence="1">
    <location>
        <begin position="26"/>
        <end position="44"/>
    </location>
</feature>
<name>A0ABT5DIZ4_9BACT</name>
<keyword evidence="3" id="KW-1185">Reference proteome</keyword>
<evidence type="ECO:0000256" key="1">
    <source>
        <dbReference type="SAM" id="MobiDB-lite"/>
    </source>
</evidence>
<protein>
    <submittedName>
        <fullName evidence="2">Uncharacterized protein</fullName>
    </submittedName>
</protein>
<organism evidence="2 3">
    <name type="scientific">Stigmatella ashevillensis</name>
    <dbReference type="NCBI Taxonomy" id="2995309"/>
    <lineage>
        <taxon>Bacteria</taxon>
        <taxon>Pseudomonadati</taxon>
        <taxon>Myxococcota</taxon>
        <taxon>Myxococcia</taxon>
        <taxon>Myxococcales</taxon>
        <taxon>Cystobacterineae</taxon>
        <taxon>Archangiaceae</taxon>
        <taxon>Stigmatella</taxon>
    </lineage>
</organism>
<proteinExistence type="predicted"/>
<dbReference type="EMBL" id="JAQNDM010000002">
    <property type="protein sequence ID" value="MDC0713554.1"/>
    <property type="molecule type" value="Genomic_DNA"/>
</dbReference>
<sequence length="44" mass="4679">MGALFLEPGRAPSLFVRSMKGAAMKDAAKPDETPPETKTETVSD</sequence>
<gene>
    <name evidence="2" type="ORF">POL68_34130</name>
</gene>
<evidence type="ECO:0000313" key="3">
    <source>
        <dbReference type="Proteomes" id="UP001221838"/>
    </source>
</evidence>
<dbReference type="Proteomes" id="UP001221838">
    <property type="component" value="Unassembled WGS sequence"/>
</dbReference>
<accession>A0ABT5DIZ4</accession>
<evidence type="ECO:0000313" key="2">
    <source>
        <dbReference type="EMBL" id="MDC0713554.1"/>
    </source>
</evidence>
<reference evidence="2 3" key="1">
    <citation type="submission" date="2022-11" db="EMBL/GenBank/DDBJ databases">
        <title>Minimal conservation of predation-associated metabolite biosynthetic gene clusters underscores biosynthetic potential of Myxococcota including descriptions for ten novel species: Archangium lansinium sp. nov., Myxococcus landrumus sp. nov., Nannocystis bai.</title>
        <authorList>
            <person name="Ahearne A."/>
            <person name="Stevens C."/>
            <person name="Dowd S."/>
        </authorList>
    </citation>
    <scope>NUCLEOTIDE SEQUENCE [LARGE SCALE GENOMIC DNA]</scope>
    <source>
        <strain evidence="2 3">NCWAL01</strain>
    </source>
</reference>
<comment type="caution">
    <text evidence="2">The sequence shown here is derived from an EMBL/GenBank/DDBJ whole genome shotgun (WGS) entry which is preliminary data.</text>
</comment>
<feature type="region of interest" description="Disordered" evidence="1">
    <location>
        <begin position="22"/>
        <end position="44"/>
    </location>
</feature>
<dbReference type="RefSeq" id="WP_272143886.1">
    <property type="nucleotide sequence ID" value="NZ_JAQNDM010000002.1"/>
</dbReference>